<dbReference type="AlphaFoldDB" id="A0A0G4PR41"/>
<reference evidence="2 3" key="1">
    <citation type="journal article" date="2014" name="Nat. Commun.">
        <title>Multiple recent horizontal transfers of a large genomic region in cheese making fungi.</title>
        <authorList>
            <person name="Cheeseman K."/>
            <person name="Ropars J."/>
            <person name="Renault P."/>
            <person name="Dupont J."/>
            <person name="Gouzy J."/>
            <person name="Branca A."/>
            <person name="Abraham A.L."/>
            <person name="Ceppi M."/>
            <person name="Conseiller E."/>
            <person name="Debuchy R."/>
            <person name="Malagnac F."/>
            <person name="Goarin A."/>
            <person name="Silar P."/>
            <person name="Lacoste S."/>
            <person name="Sallet E."/>
            <person name="Bensimon A."/>
            <person name="Giraud T."/>
            <person name="Brygoo Y."/>
        </authorList>
    </citation>
    <scope>NUCLEOTIDE SEQUENCE [LARGE SCALE GENOMIC DNA]</scope>
    <source>
        <strain evidence="3">FM 013</strain>
    </source>
</reference>
<protein>
    <submittedName>
        <fullName evidence="2">Str. FM013</fullName>
    </submittedName>
</protein>
<evidence type="ECO:0000313" key="3">
    <source>
        <dbReference type="Proteomes" id="UP000053732"/>
    </source>
</evidence>
<dbReference type="EMBL" id="HG793164">
    <property type="protein sequence ID" value="CRL28887.1"/>
    <property type="molecule type" value="Genomic_DNA"/>
</dbReference>
<dbReference type="Proteomes" id="UP000053732">
    <property type="component" value="Unassembled WGS sequence"/>
</dbReference>
<evidence type="ECO:0000256" key="1">
    <source>
        <dbReference type="SAM" id="MobiDB-lite"/>
    </source>
</evidence>
<accession>A0A0G4PR41</accession>
<feature type="region of interest" description="Disordered" evidence="1">
    <location>
        <begin position="89"/>
        <end position="117"/>
    </location>
</feature>
<name>A0A0G4PR41_PENC3</name>
<organism evidence="2 3">
    <name type="scientific">Penicillium camemberti (strain FM 013)</name>
    <dbReference type="NCBI Taxonomy" id="1429867"/>
    <lineage>
        <taxon>Eukaryota</taxon>
        <taxon>Fungi</taxon>
        <taxon>Dikarya</taxon>
        <taxon>Ascomycota</taxon>
        <taxon>Pezizomycotina</taxon>
        <taxon>Eurotiomycetes</taxon>
        <taxon>Eurotiomycetidae</taxon>
        <taxon>Eurotiales</taxon>
        <taxon>Aspergillaceae</taxon>
        <taxon>Penicillium</taxon>
    </lineage>
</organism>
<gene>
    <name evidence="2" type="ORF">PCAMFM013_S031g000055</name>
</gene>
<keyword evidence="3" id="KW-1185">Reference proteome</keyword>
<feature type="compositionally biased region" description="Low complexity" evidence="1">
    <location>
        <begin position="92"/>
        <end position="110"/>
    </location>
</feature>
<proteinExistence type="predicted"/>
<sequence length="117" mass="12811">MSLSEATQGSNTSATEWFTINGVLGGDDLGQFVTPLQVRTWRQMSTFAEGEGFHGFQNTSRVLQCWLYYGATVNGWGSGLDHARWERFATESPPRNNSINYSSNSSRASPDVLGASP</sequence>
<evidence type="ECO:0000313" key="2">
    <source>
        <dbReference type="EMBL" id="CRL28887.1"/>
    </source>
</evidence>